<evidence type="ECO:0000313" key="2">
    <source>
        <dbReference type="Proteomes" id="UP000235145"/>
    </source>
</evidence>
<dbReference type="PANTHER" id="PTHR43808">
    <property type="entry name" value="ACETYLORNITHINE DEACETYLASE"/>
    <property type="match status" value="1"/>
</dbReference>
<reference evidence="1 2" key="1">
    <citation type="journal article" date="2017" name="Nat. Commun.">
        <title>Genome assembly with in vitro proximity ligation data and whole-genome triplication in lettuce.</title>
        <authorList>
            <person name="Reyes-Chin-Wo S."/>
            <person name="Wang Z."/>
            <person name="Yang X."/>
            <person name="Kozik A."/>
            <person name="Arikit S."/>
            <person name="Song C."/>
            <person name="Xia L."/>
            <person name="Froenicke L."/>
            <person name="Lavelle D.O."/>
            <person name="Truco M.J."/>
            <person name="Xia R."/>
            <person name="Zhu S."/>
            <person name="Xu C."/>
            <person name="Xu H."/>
            <person name="Xu X."/>
            <person name="Cox K."/>
            <person name="Korf I."/>
            <person name="Meyers B.C."/>
            <person name="Michelmore R.W."/>
        </authorList>
    </citation>
    <scope>NUCLEOTIDE SEQUENCE [LARGE SCALE GENOMIC DNA]</scope>
    <source>
        <strain evidence="2">cv. Salinas</strain>
        <tissue evidence="1">Seedlings</tissue>
    </source>
</reference>
<dbReference type="AlphaFoldDB" id="A0A9R1WZH0"/>
<proteinExistence type="predicted"/>
<name>A0A9R1WZH0_LACSA</name>
<dbReference type="Gene3D" id="3.40.50.300">
    <property type="entry name" value="P-loop containing nucleotide triphosphate hydrolases"/>
    <property type="match status" value="1"/>
</dbReference>
<accession>A0A9R1WZH0</accession>
<sequence>MKKLGQTKPKLKSSVVAVFIDSEENSSIPELVLTFWIDTLDKQPCIGTGGMIPWKLHVTWKLFHSGLAHKGDFLLIILKSFIEKQSAQSTQNLKVILMSATVDSQLFSHYFGDCPVIHAQGRTHHVTTYLLEDIHDSVDYKLASDSLASLRFNAQKQKAAYGVS</sequence>
<keyword evidence="2" id="KW-1185">Reference proteome</keyword>
<gene>
    <name evidence="1" type="ORF">LSAT_V11C800427620</name>
</gene>
<dbReference type="Proteomes" id="UP000235145">
    <property type="component" value="Unassembled WGS sequence"/>
</dbReference>
<evidence type="ECO:0000313" key="1">
    <source>
        <dbReference type="EMBL" id="KAJ0190892.1"/>
    </source>
</evidence>
<evidence type="ECO:0008006" key="3">
    <source>
        <dbReference type="Google" id="ProtNLM"/>
    </source>
</evidence>
<dbReference type="InterPro" id="IPR050072">
    <property type="entry name" value="Peptidase_M20A"/>
</dbReference>
<organism evidence="1 2">
    <name type="scientific">Lactuca sativa</name>
    <name type="common">Garden lettuce</name>
    <dbReference type="NCBI Taxonomy" id="4236"/>
    <lineage>
        <taxon>Eukaryota</taxon>
        <taxon>Viridiplantae</taxon>
        <taxon>Streptophyta</taxon>
        <taxon>Embryophyta</taxon>
        <taxon>Tracheophyta</taxon>
        <taxon>Spermatophyta</taxon>
        <taxon>Magnoliopsida</taxon>
        <taxon>eudicotyledons</taxon>
        <taxon>Gunneridae</taxon>
        <taxon>Pentapetalae</taxon>
        <taxon>asterids</taxon>
        <taxon>campanulids</taxon>
        <taxon>Asterales</taxon>
        <taxon>Asteraceae</taxon>
        <taxon>Cichorioideae</taxon>
        <taxon>Cichorieae</taxon>
        <taxon>Lactucinae</taxon>
        <taxon>Lactuca</taxon>
    </lineage>
</organism>
<dbReference type="InterPro" id="IPR027417">
    <property type="entry name" value="P-loop_NTPase"/>
</dbReference>
<dbReference type="PANTHER" id="PTHR43808:SF3">
    <property type="entry name" value="ACETYLORNITHINE DEACETYLASE"/>
    <property type="match status" value="1"/>
</dbReference>
<protein>
    <recommendedName>
        <fullName evidence="3">Helicase ATP-binding domain-containing protein</fullName>
    </recommendedName>
</protein>
<comment type="caution">
    <text evidence="1">The sequence shown here is derived from an EMBL/GenBank/DDBJ whole genome shotgun (WGS) entry which is preliminary data.</text>
</comment>
<dbReference type="EMBL" id="NBSK02000008">
    <property type="protein sequence ID" value="KAJ0190892.1"/>
    <property type="molecule type" value="Genomic_DNA"/>
</dbReference>